<proteinExistence type="predicted"/>
<name>A0ACB9FXU9_9ASTR</name>
<evidence type="ECO:0000313" key="1">
    <source>
        <dbReference type="EMBL" id="KAI3775660.1"/>
    </source>
</evidence>
<keyword evidence="2" id="KW-1185">Reference proteome</keyword>
<dbReference type="EMBL" id="CM042032">
    <property type="protein sequence ID" value="KAI3775660.1"/>
    <property type="molecule type" value="Genomic_DNA"/>
</dbReference>
<reference evidence="1 2" key="2">
    <citation type="journal article" date="2022" name="Mol. Ecol. Resour.">
        <title>The genomes of chicory, endive, great burdock and yacon provide insights into Asteraceae paleo-polyploidization history and plant inulin production.</title>
        <authorList>
            <person name="Fan W."/>
            <person name="Wang S."/>
            <person name="Wang H."/>
            <person name="Wang A."/>
            <person name="Jiang F."/>
            <person name="Liu H."/>
            <person name="Zhao H."/>
            <person name="Xu D."/>
            <person name="Zhang Y."/>
        </authorList>
    </citation>
    <scope>NUCLEOTIDE SEQUENCE [LARGE SCALE GENOMIC DNA]</scope>
    <source>
        <strain evidence="2">cv. Yunnan</strain>
        <tissue evidence="1">Leaves</tissue>
    </source>
</reference>
<reference evidence="2" key="1">
    <citation type="journal article" date="2022" name="Mol. Ecol. Resour.">
        <title>The genomes of chicory, endive, great burdock and yacon provide insights into Asteraceae palaeo-polyploidization history and plant inulin production.</title>
        <authorList>
            <person name="Fan W."/>
            <person name="Wang S."/>
            <person name="Wang H."/>
            <person name="Wang A."/>
            <person name="Jiang F."/>
            <person name="Liu H."/>
            <person name="Zhao H."/>
            <person name="Xu D."/>
            <person name="Zhang Y."/>
        </authorList>
    </citation>
    <scope>NUCLEOTIDE SEQUENCE [LARGE SCALE GENOMIC DNA]</scope>
    <source>
        <strain evidence="2">cv. Yunnan</strain>
    </source>
</reference>
<organism evidence="1 2">
    <name type="scientific">Smallanthus sonchifolius</name>
    <dbReference type="NCBI Taxonomy" id="185202"/>
    <lineage>
        <taxon>Eukaryota</taxon>
        <taxon>Viridiplantae</taxon>
        <taxon>Streptophyta</taxon>
        <taxon>Embryophyta</taxon>
        <taxon>Tracheophyta</taxon>
        <taxon>Spermatophyta</taxon>
        <taxon>Magnoliopsida</taxon>
        <taxon>eudicotyledons</taxon>
        <taxon>Gunneridae</taxon>
        <taxon>Pentapetalae</taxon>
        <taxon>asterids</taxon>
        <taxon>campanulids</taxon>
        <taxon>Asterales</taxon>
        <taxon>Asteraceae</taxon>
        <taxon>Asteroideae</taxon>
        <taxon>Heliantheae alliance</taxon>
        <taxon>Millerieae</taxon>
        <taxon>Smallanthus</taxon>
    </lineage>
</organism>
<accession>A0ACB9FXU9</accession>
<sequence>MFCEGVAIRRLAIYCILLFFFLCLESCIVVQLHTIKLNKMFGPFFGHLVEKGLKCPESPIVHCTKQVTYLKLYGHARVLVLFAEVHDHGLSTGEVDEFESSKKKKKKKMTYVSMEKGKVFGQKQKQGINDTVETGDDEQNHLMGLHAGRECFWALFSLVLGIVGFPPHLNFLYKKATTCASLTEYKKKRVSIVGKMACLSTTLDQQQQQSKKMIRMKSTCQASPLIDCDDELSKSALFAFRAKEEEITKKKMEVKERVQAQLSRVQQETKKLAEIRNDLEALEDPRWKEGSIVRKKVDLVNKELKSLGQNCQKKEKEYREAIDAFNEKNKEKAQLITRLMELVTESEMVRMKKLEELNEKFEYLSKHN</sequence>
<gene>
    <name evidence="1" type="ORF">L1987_45409</name>
</gene>
<comment type="caution">
    <text evidence="1">The sequence shown here is derived from an EMBL/GenBank/DDBJ whole genome shotgun (WGS) entry which is preliminary data.</text>
</comment>
<protein>
    <submittedName>
        <fullName evidence="1">Uncharacterized protein</fullName>
    </submittedName>
</protein>
<dbReference type="Proteomes" id="UP001056120">
    <property type="component" value="Linkage Group LG15"/>
</dbReference>
<evidence type="ECO:0000313" key="2">
    <source>
        <dbReference type="Proteomes" id="UP001056120"/>
    </source>
</evidence>